<dbReference type="EMBL" id="CAJZBQ010000011">
    <property type="protein sequence ID" value="CAG9313495.1"/>
    <property type="molecule type" value="Genomic_DNA"/>
</dbReference>
<protein>
    <submittedName>
        <fullName evidence="1">Uncharacterized protein</fullName>
    </submittedName>
</protein>
<gene>
    <name evidence="1" type="ORF">BSTOLATCC_MIC9311</name>
</gene>
<accession>A0AAU9INY3</accession>
<dbReference type="AlphaFoldDB" id="A0AAU9INY3"/>
<proteinExistence type="predicted"/>
<name>A0AAU9INY3_9CILI</name>
<evidence type="ECO:0000313" key="2">
    <source>
        <dbReference type="Proteomes" id="UP001162131"/>
    </source>
</evidence>
<dbReference type="Proteomes" id="UP001162131">
    <property type="component" value="Unassembled WGS sequence"/>
</dbReference>
<evidence type="ECO:0000313" key="1">
    <source>
        <dbReference type="EMBL" id="CAG9313495.1"/>
    </source>
</evidence>
<organism evidence="1 2">
    <name type="scientific">Blepharisma stoltei</name>
    <dbReference type="NCBI Taxonomy" id="1481888"/>
    <lineage>
        <taxon>Eukaryota</taxon>
        <taxon>Sar</taxon>
        <taxon>Alveolata</taxon>
        <taxon>Ciliophora</taxon>
        <taxon>Postciliodesmatophora</taxon>
        <taxon>Heterotrichea</taxon>
        <taxon>Heterotrichida</taxon>
        <taxon>Blepharismidae</taxon>
        <taxon>Blepharisma</taxon>
    </lineage>
</organism>
<comment type="caution">
    <text evidence="1">The sequence shown here is derived from an EMBL/GenBank/DDBJ whole genome shotgun (WGS) entry which is preliminary data.</text>
</comment>
<sequence length="300" mass="34773">MEVKRVSVPYFSSAPSTIDSIDEDAQSKPRRKAFNNKISKSSSYVWASSIPQRWKDLKGNSYFLHISQTSRPKDTLEFLRESQKYIDEIRGTAKKEIELEDTHKSHKSLASRQSFMKKTNFTSPSHEIRSVYRNTLSPSIRSDDELYMSAKPFEWNTPKNVFAQKTANEHSPESLVWRKSKVDFKAKRKNKLIKRKNYSPDLSEIEFQLNQSPFAITPIFYETNLLNLATPHRLIPSGIATPRYANNTPTFLDLNLAQYLNRFEGSNKNAHPTPLINKNFPGRKLIRNKFSLNQKILQKL</sequence>
<keyword evidence="2" id="KW-1185">Reference proteome</keyword>
<reference evidence="1" key="1">
    <citation type="submission" date="2021-09" db="EMBL/GenBank/DDBJ databases">
        <authorList>
            <consortium name="AG Swart"/>
            <person name="Singh M."/>
            <person name="Singh A."/>
            <person name="Seah K."/>
            <person name="Emmerich C."/>
        </authorList>
    </citation>
    <scope>NUCLEOTIDE SEQUENCE</scope>
    <source>
        <strain evidence="1">ATCC30299</strain>
    </source>
</reference>